<dbReference type="PROSITE" id="PS51071">
    <property type="entry name" value="HTH_RPIR"/>
    <property type="match status" value="1"/>
</dbReference>
<sequence length="256" mass="29176">MIYGKLPVVFLGLLASEKNGSTNSIIASYILEHLEDMKDIGIQQFAEDCNVSTSSISRFCRDVGLESFSELKMILNQVNLQKGPEASQGCFQDRKKSYTELTQSGIQQVSDSLNEFEVYELVQDIIKYEKVATFGLMKAETAALILQSDLLMYGKQIFSNLSFKEQTDYILNADEQHLIILFSFTSSYFDYAPLKPFLQKKKHPKIWMVTGGNTNAPSFVHKCLRFKSTQNHFEHPSQLDFVATIIAQEYNFLNKK</sequence>
<name>A0A0Z8S8T5_STRSU</name>
<dbReference type="AlphaFoldDB" id="A0A0Z8S8T5"/>
<dbReference type="InterPro" id="IPR036388">
    <property type="entry name" value="WH-like_DNA-bd_sf"/>
</dbReference>
<dbReference type="RefSeq" id="WP_024394505.1">
    <property type="nucleotide sequence ID" value="NZ_BDMJ01000037.1"/>
</dbReference>
<organism evidence="2 3">
    <name type="scientific">Streptococcus suis</name>
    <dbReference type="NCBI Taxonomy" id="1307"/>
    <lineage>
        <taxon>Bacteria</taxon>
        <taxon>Bacillati</taxon>
        <taxon>Bacillota</taxon>
        <taxon>Bacilli</taxon>
        <taxon>Lactobacillales</taxon>
        <taxon>Streptococcaceae</taxon>
        <taxon>Streptococcus</taxon>
    </lineage>
</organism>
<evidence type="ECO:0000313" key="3">
    <source>
        <dbReference type="Proteomes" id="UP000075182"/>
    </source>
</evidence>
<reference evidence="2 3" key="1">
    <citation type="submission" date="2016-02" db="EMBL/GenBank/DDBJ databases">
        <authorList>
            <consortium name="Pathogen Informatics"/>
        </authorList>
    </citation>
    <scope>NUCLEOTIDE SEQUENCE [LARGE SCALE GENOMIC DNA]</scope>
    <source>
        <strain evidence="2 3">SS999</strain>
    </source>
</reference>
<protein>
    <submittedName>
        <fullName evidence="2">RpiR-family regulatory protein</fullName>
    </submittedName>
</protein>
<dbReference type="GO" id="GO:0003700">
    <property type="term" value="F:DNA-binding transcription factor activity"/>
    <property type="evidence" value="ECO:0007669"/>
    <property type="project" value="InterPro"/>
</dbReference>
<dbReference type="Proteomes" id="UP000075182">
    <property type="component" value="Unassembled WGS sequence"/>
</dbReference>
<gene>
    <name evidence="2" type="ORF">ERS132536_01258</name>
</gene>
<dbReference type="InterPro" id="IPR009057">
    <property type="entry name" value="Homeodomain-like_sf"/>
</dbReference>
<dbReference type="PANTHER" id="PTHR30514">
    <property type="entry name" value="GLUCOKINASE"/>
    <property type="match status" value="1"/>
</dbReference>
<dbReference type="Gene3D" id="3.40.50.10490">
    <property type="entry name" value="Glucose-6-phosphate isomerase like protein, domain 1"/>
    <property type="match status" value="1"/>
</dbReference>
<dbReference type="SUPFAM" id="SSF46689">
    <property type="entry name" value="Homeodomain-like"/>
    <property type="match status" value="1"/>
</dbReference>
<dbReference type="EMBL" id="FIMD01000008">
    <property type="protein sequence ID" value="CYX71376.1"/>
    <property type="molecule type" value="Genomic_DNA"/>
</dbReference>
<feature type="domain" description="HTH rpiR-type" evidence="1">
    <location>
        <begin position="6"/>
        <end position="82"/>
    </location>
</feature>
<dbReference type="PANTHER" id="PTHR30514:SF10">
    <property type="entry name" value="MURR_RPIR FAMILY TRANSCRIPTIONAL REGULATOR"/>
    <property type="match status" value="1"/>
</dbReference>
<evidence type="ECO:0000313" key="2">
    <source>
        <dbReference type="EMBL" id="CYX71376.1"/>
    </source>
</evidence>
<accession>A0A0Z8S8T5</accession>
<proteinExistence type="predicted"/>
<evidence type="ECO:0000259" key="1">
    <source>
        <dbReference type="PROSITE" id="PS51071"/>
    </source>
</evidence>
<dbReference type="Gene3D" id="1.10.10.10">
    <property type="entry name" value="Winged helix-like DNA-binding domain superfamily/Winged helix DNA-binding domain"/>
    <property type="match status" value="1"/>
</dbReference>
<dbReference type="Pfam" id="PF01418">
    <property type="entry name" value="HTH_6"/>
    <property type="match status" value="1"/>
</dbReference>
<dbReference type="InterPro" id="IPR000281">
    <property type="entry name" value="HTH_RpiR"/>
</dbReference>
<dbReference type="GO" id="GO:0003677">
    <property type="term" value="F:DNA binding"/>
    <property type="evidence" value="ECO:0007669"/>
    <property type="project" value="InterPro"/>
</dbReference>
<dbReference type="InterPro" id="IPR047640">
    <property type="entry name" value="RpiR-like"/>
</dbReference>
<dbReference type="GO" id="GO:0097367">
    <property type="term" value="F:carbohydrate derivative binding"/>
    <property type="evidence" value="ECO:0007669"/>
    <property type="project" value="InterPro"/>
</dbReference>